<dbReference type="AlphaFoldDB" id="A0A8B8J9H7"/>
<dbReference type="OrthoDB" id="687377at2759"/>
<name>A0A8B8J9H7_PHODC</name>
<feature type="domain" description="Inhibitor I9" evidence="1">
    <location>
        <begin position="18"/>
        <end position="69"/>
    </location>
</feature>
<keyword evidence="2" id="KW-1185">Reference proteome</keyword>
<dbReference type="RefSeq" id="XP_026664058.1">
    <property type="nucleotide sequence ID" value="XM_026808257.2"/>
</dbReference>
<evidence type="ECO:0000313" key="3">
    <source>
        <dbReference type="RefSeq" id="XP_026664058.1"/>
    </source>
</evidence>
<evidence type="ECO:0000313" key="2">
    <source>
        <dbReference type="Proteomes" id="UP000228380"/>
    </source>
</evidence>
<dbReference type="Proteomes" id="UP000228380">
    <property type="component" value="Chromosome 8"/>
</dbReference>
<dbReference type="GeneID" id="113463357"/>
<dbReference type="InterPro" id="IPR010259">
    <property type="entry name" value="S8pro/Inhibitor_I9"/>
</dbReference>
<proteinExistence type="predicted"/>
<gene>
    <name evidence="3" type="primary">LOC113463357</name>
</gene>
<reference evidence="2" key="1">
    <citation type="journal article" date="2019" name="Nat. Commun.">
        <title>Genome-wide association mapping of date palm fruit traits.</title>
        <authorList>
            <person name="Hazzouri K.M."/>
            <person name="Gros-Balthazard M."/>
            <person name="Flowers J.M."/>
            <person name="Copetti D."/>
            <person name="Lemansour A."/>
            <person name="Lebrun M."/>
            <person name="Masmoudi K."/>
            <person name="Ferrand S."/>
            <person name="Dhar M.I."/>
            <person name="Fresquez Z.A."/>
            <person name="Rosas U."/>
            <person name="Zhang J."/>
            <person name="Talag J."/>
            <person name="Lee S."/>
            <person name="Kudrna D."/>
            <person name="Powell R.F."/>
            <person name="Leitch I.J."/>
            <person name="Krueger R.R."/>
            <person name="Wing R.A."/>
            <person name="Amiri K.M.A."/>
            <person name="Purugganan M.D."/>
        </authorList>
    </citation>
    <scope>NUCLEOTIDE SEQUENCE [LARGE SCALE GENOMIC DNA]</scope>
    <source>
        <strain evidence="2">cv. Khalas</strain>
    </source>
</reference>
<dbReference type="InterPro" id="IPR037045">
    <property type="entry name" value="S8pro/Inhibitor_I9_sf"/>
</dbReference>
<dbReference type="KEGG" id="pda:113463357"/>
<accession>A0A8B8J9H7</accession>
<sequence>MVEEPTKIPDQAGGEVPKEEAEAFHIRTLAAVVGSNEKVKDAVIYHYTDAASGFSAKLTPKQVKKLSKKVGRLDFSSRPFCWQLGFQRFEKEEDEDQMKMKMKAFLLAAGFSAGFAFLL</sequence>
<reference evidence="3" key="2">
    <citation type="submission" date="2025-08" db="UniProtKB">
        <authorList>
            <consortium name="RefSeq"/>
        </authorList>
    </citation>
    <scope>IDENTIFICATION</scope>
    <source>
        <tissue evidence="3">Young leaves</tissue>
    </source>
</reference>
<protein>
    <submittedName>
        <fullName evidence="3">Uncharacterized protein LOC113463357</fullName>
    </submittedName>
</protein>
<dbReference type="PANTHER" id="PTHR48222">
    <property type="entry name" value="PROTEINASE INHIBITOR, PROPEPTIDE"/>
    <property type="match status" value="1"/>
</dbReference>
<evidence type="ECO:0000259" key="1">
    <source>
        <dbReference type="Pfam" id="PF05922"/>
    </source>
</evidence>
<dbReference type="Pfam" id="PF05922">
    <property type="entry name" value="Inhibitor_I9"/>
    <property type="match status" value="1"/>
</dbReference>
<organism evidence="2 3">
    <name type="scientific">Phoenix dactylifera</name>
    <name type="common">Date palm</name>
    <dbReference type="NCBI Taxonomy" id="42345"/>
    <lineage>
        <taxon>Eukaryota</taxon>
        <taxon>Viridiplantae</taxon>
        <taxon>Streptophyta</taxon>
        <taxon>Embryophyta</taxon>
        <taxon>Tracheophyta</taxon>
        <taxon>Spermatophyta</taxon>
        <taxon>Magnoliopsida</taxon>
        <taxon>Liliopsida</taxon>
        <taxon>Arecaceae</taxon>
        <taxon>Coryphoideae</taxon>
        <taxon>Phoeniceae</taxon>
        <taxon>Phoenix</taxon>
    </lineage>
</organism>
<dbReference type="Gene3D" id="3.30.70.80">
    <property type="entry name" value="Peptidase S8 propeptide/proteinase inhibitor I9"/>
    <property type="match status" value="1"/>
</dbReference>
<dbReference type="PANTHER" id="PTHR48222:SF4">
    <property type="entry name" value="PROTEINASE INHIBITOR, PROPEPTIDE"/>
    <property type="match status" value="1"/>
</dbReference>